<feature type="coiled-coil region" evidence="1">
    <location>
        <begin position="220"/>
        <end position="261"/>
    </location>
</feature>
<reference evidence="3" key="2">
    <citation type="submission" date="2015-06" db="UniProtKB">
        <authorList>
            <consortium name="EnsemblProtists"/>
        </authorList>
    </citation>
    <scope>IDENTIFICATION</scope>
    <source>
        <strain evidence="3">Emoy2</strain>
    </source>
</reference>
<accession>M4BBP5</accession>
<dbReference type="EnsemblProtists" id="HpaT803708">
    <property type="protein sequence ID" value="HpaP803708"/>
    <property type="gene ID" value="HpaG803708"/>
</dbReference>
<evidence type="ECO:0000313" key="4">
    <source>
        <dbReference type="Proteomes" id="UP000011713"/>
    </source>
</evidence>
<keyword evidence="1" id="KW-0175">Coiled coil</keyword>
<name>M4BBP5_HYAAE</name>
<evidence type="ECO:0000256" key="2">
    <source>
        <dbReference type="SAM" id="MobiDB-lite"/>
    </source>
</evidence>
<protein>
    <submittedName>
        <fullName evidence="3">Uncharacterized protein</fullName>
    </submittedName>
</protein>
<dbReference type="InParanoid" id="M4BBP5"/>
<dbReference type="EMBL" id="JH598105">
    <property type="status" value="NOT_ANNOTATED_CDS"/>
    <property type="molecule type" value="Genomic_DNA"/>
</dbReference>
<dbReference type="STRING" id="559515.M4BBP5"/>
<dbReference type="AlphaFoldDB" id="M4BBP5"/>
<sequence>MANEEHRQFSISNADATSEQRELQKLFESNGPTCPADEEVLQLAKELQTRLQHVNDEVANTKFYKRELVLRRKQEKEWLVFTQSSIKRQHKHLENELKEAEKTRDADEADYQAFLNEYNAAVALHDSQLKDVEKQLKATERAICAGNKKVAAANKKVAQKTKVLAESQTILSAKQEELKKSTATQTLVDAEVLALQSALEQVLRNVERTQQLRATHAMESEKLRSSCAELESEMQDTHQALAALTDNIAAAQTAVKNHTDEVRDKFLGTFVIDDAGSLIELLNKELKQKYKEASATACRKFGKILRQKEKQYNAMVAKNAGASTKYNMRRTDKEMLAKESACANPIAALCATGHDPAVDSSMEMSTPINSCEDNEFEVQQTGSPNVERLSSAATANKPRQRKTKGVQKLVPKSARRQLAPGLSSADESPQTDNELTEVFTTDAGVIVRVNEATKDGHSTISRQRKRSDTREPRLKRRTLAQKAGRPAQIASKFAQQKHFQELHDDKATAPVSSA</sequence>
<feature type="coiled-coil region" evidence="1">
    <location>
        <begin position="83"/>
        <end position="142"/>
    </location>
</feature>
<dbReference type="VEuPathDB" id="FungiDB:HpaG803708"/>
<dbReference type="eggNOG" id="ENOG502SJ9M">
    <property type="taxonomic scope" value="Eukaryota"/>
</dbReference>
<feature type="region of interest" description="Disordered" evidence="2">
    <location>
        <begin position="378"/>
        <end position="488"/>
    </location>
</feature>
<dbReference type="Proteomes" id="UP000011713">
    <property type="component" value="Unassembled WGS sequence"/>
</dbReference>
<reference evidence="4" key="1">
    <citation type="journal article" date="2010" name="Science">
        <title>Signatures of adaptation to obligate biotrophy in the Hyaloperonospora arabidopsidis genome.</title>
        <authorList>
            <person name="Baxter L."/>
            <person name="Tripathy S."/>
            <person name="Ishaque N."/>
            <person name="Boot N."/>
            <person name="Cabral A."/>
            <person name="Kemen E."/>
            <person name="Thines M."/>
            <person name="Ah-Fong A."/>
            <person name="Anderson R."/>
            <person name="Badejoko W."/>
            <person name="Bittner-Eddy P."/>
            <person name="Boore J.L."/>
            <person name="Chibucos M.C."/>
            <person name="Coates M."/>
            <person name="Dehal P."/>
            <person name="Delehaunty K."/>
            <person name="Dong S."/>
            <person name="Downton P."/>
            <person name="Dumas B."/>
            <person name="Fabro G."/>
            <person name="Fronick C."/>
            <person name="Fuerstenberg S.I."/>
            <person name="Fulton L."/>
            <person name="Gaulin E."/>
            <person name="Govers F."/>
            <person name="Hughes L."/>
            <person name="Humphray S."/>
            <person name="Jiang R.H."/>
            <person name="Judelson H."/>
            <person name="Kamoun S."/>
            <person name="Kyung K."/>
            <person name="Meijer H."/>
            <person name="Minx P."/>
            <person name="Morris P."/>
            <person name="Nelson J."/>
            <person name="Phuntumart V."/>
            <person name="Qutob D."/>
            <person name="Rehmany A."/>
            <person name="Rougon-Cardoso A."/>
            <person name="Ryden P."/>
            <person name="Torto-Alalibo T."/>
            <person name="Studholme D."/>
            <person name="Wang Y."/>
            <person name="Win J."/>
            <person name="Wood J."/>
            <person name="Clifton S.W."/>
            <person name="Rogers J."/>
            <person name="Van den Ackerveken G."/>
            <person name="Jones J.D."/>
            <person name="McDowell J.M."/>
            <person name="Beynon J."/>
            <person name="Tyler B.M."/>
        </authorList>
    </citation>
    <scope>NUCLEOTIDE SEQUENCE [LARGE SCALE GENOMIC DNA]</scope>
    <source>
        <strain evidence="4">Emoy2</strain>
    </source>
</reference>
<proteinExistence type="predicted"/>
<evidence type="ECO:0000256" key="1">
    <source>
        <dbReference type="SAM" id="Coils"/>
    </source>
</evidence>
<keyword evidence="4" id="KW-1185">Reference proteome</keyword>
<organism evidence="3 4">
    <name type="scientific">Hyaloperonospora arabidopsidis (strain Emoy2)</name>
    <name type="common">Downy mildew agent</name>
    <name type="synonym">Peronospora arabidopsidis</name>
    <dbReference type="NCBI Taxonomy" id="559515"/>
    <lineage>
        <taxon>Eukaryota</taxon>
        <taxon>Sar</taxon>
        <taxon>Stramenopiles</taxon>
        <taxon>Oomycota</taxon>
        <taxon>Peronosporomycetes</taxon>
        <taxon>Peronosporales</taxon>
        <taxon>Peronosporaceae</taxon>
        <taxon>Hyaloperonospora</taxon>
    </lineage>
</organism>
<evidence type="ECO:0000313" key="3">
    <source>
        <dbReference type="EnsemblProtists" id="HpaP803708"/>
    </source>
</evidence>
<dbReference type="HOGENOM" id="CLU_530477_0_0_1"/>